<dbReference type="InterPro" id="IPR057326">
    <property type="entry name" value="KR_dom"/>
</dbReference>
<dbReference type="Pfam" id="PF00106">
    <property type="entry name" value="adh_short"/>
    <property type="match status" value="1"/>
</dbReference>
<dbReference type="PRINTS" id="PR00080">
    <property type="entry name" value="SDRFAMILY"/>
</dbReference>
<dbReference type="Proteomes" id="UP001179121">
    <property type="component" value="Chromosome"/>
</dbReference>
<keyword evidence="5" id="KW-1185">Reference proteome</keyword>
<sequence length="252" mass="27008">MKRQGSQGRSPESAGSPCLWVTGGSRGIGRAVARRFGEAGWRVAVQYCRREPEAKRTADLVKAAGGEAFIVQADVRDAGQVAKAARSIEERWHRLDALICCAGVAEDGLIVRTALDRWNTVIDTNLTGVFHCLREAAKLLEKHGGNIVVVGSFAGFHGAGGQAAYSASKAGLLALARSAAWEWGPNNIRVNVVLPGWQRTDLAGQAMPEGPWLADHALGRTPDLDEVVGSIYRLATVEDTSGQVWNLDSRLL</sequence>
<dbReference type="InterPro" id="IPR020904">
    <property type="entry name" value="Sc_DH/Rdtase_CS"/>
</dbReference>
<gene>
    <name evidence="4" type="ORF">DNFV4_02844</name>
</gene>
<proteinExistence type="inferred from homology"/>
<dbReference type="PANTHER" id="PTHR42760">
    <property type="entry name" value="SHORT-CHAIN DEHYDROGENASES/REDUCTASES FAMILY MEMBER"/>
    <property type="match status" value="1"/>
</dbReference>
<evidence type="ECO:0000256" key="1">
    <source>
        <dbReference type="ARBA" id="ARBA00006484"/>
    </source>
</evidence>
<reference evidence="4" key="1">
    <citation type="submission" date="2022-10" db="EMBL/GenBank/DDBJ databases">
        <authorList>
            <person name="Koch H."/>
        </authorList>
    </citation>
    <scope>NUCLEOTIDE SEQUENCE</scope>
    <source>
        <strain evidence="4">DNF</strain>
    </source>
</reference>
<dbReference type="InterPro" id="IPR036291">
    <property type="entry name" value="NAD(P)-bd_dom_sf"/>
</dbReference>
<feature type="domain" description="Ketoreductase" evidence="3">
    <location>
        <begin position="17"/>
        <end position="215"/>
    </location>
</feature>
<dbReference type="AlphaFoldDB" id="A0AA86N0H3"/>
<protein>
    <submittedName>
        <fullName evidence="4">3-oxoacyl-(Acyl-carrier protein) reductase</fullName>
    </submittedName>
</protein>
<dbReference type="SMART" id="SM00822">
    <property type="entry name" value="PKS_KR"/>
    <property type="match status" value="1"/>
</dbReference>
<dbReference type="KEGG" id="nti:DNFV4_02844"/>
<dbReference type="InterPro" id="IPR002347">
    <property type="entry name" value="SDR_fam"/>
</dbReference>
<dbReference type="GO" id="GO:0016616">
    <property type="term" value="F:oxidoreductase activity, acting on the CH-OH group of donors, NAD or NADP as acceptor"/>
    <property type="evidence" value="ECO:0007669"/>
    <property type="project" value="UniProtKB-ARBA"/>
</dbReference>
<organism evidence="4 5">
    <name type="scientific">Nitrospira tepida</name>
    <dbReference type="NCBI Taxonomy" id="2973512"/>
    <lineage>
        <taxon>Bacteria</taxon>
        <taxon>Pseudomonadati</taxon>
        <taxon>Nitrospirota</taxon>
        <taxon>Nitrospiria</taxon>
        <taxon>Nitrospirales</taxon>
        <taxon>Nitrospiraceae</taxon>
        <taxon>Nitrospira</taxon>
    </lineage>
</organism>
<evidence type="ECO:0000313" key="4">
    <source>
        <dbReference type="EMBL" id="CAI4032414.1"/>
    </source>
</evidence>
<dbReference type="FunFam" id="3.40.50.720:FF:000084">
    <property type="entry name" value="Short-chain dehydrogenase reductase"/>
    <property type="match status" value="1"/>
</dbReference>
<dbReference type="CDD" id="cd05233">
    <property type="entry name" value="SDR_c"/>
    <property type="match status" value="1"/>
</dbReference>
<evidence type="ECO:0000256" key="2">
    <source>
        <dbReference type="RuleBase" id="RU000363"/>
    </source>
</evidence>
<dbReference type="PROSITE" id="PS00061">
    <property type="entry name" value="ADH_SHORT"/>
    <property type="match status" value="1"/>
</dbReference>
<dbReference type="Gene3D" id="3.40.50.720">
    <property type="entry name" value="NAD(P)-binding Rossmann-like Domain"/>
    <property type="match status" value="1"/>
</dbReference>
<dbReference type="PRINTS" id="PR00081">
    <property type="entry name" value="GDHRDH"/>
</dbReference>
<accession>A0AA86N0H3</accession>
<dbReference type="RefSeq" id="WP_289269136.1">
    <property type="nucleotide sequence ID" value="NZ_OX365700.1"/>
</dbReference>
<comment type="similarity">
    <text evidence="1 2">Belongs to the short-chain dehydrogenases/reductases (SDR) family.</text>
</comment>
<dbReference type="SUPFAM" id="SSF51735">
    <property type="entry name" value="NAD(P)-binding Rossmann-fold domains"/>
    <property type="match status" value="1"/>
</dbReference>
<dbReference type="EMBL" id="OX365700">
    <property type="protein sequence ID" value="CAI4032414.1"/>
    <property type="molecule type" value="Genomic_DNA"/>
</dbReference>
<evidence type="ECO:0000313" key="5">
    <source>
        <dbReference type="Proteomes" id="UP001179121"/>
    </source>
</evidence>
<evidence type="ECO:0000259" key="3">
    <source>
        <dbReference type="SMART" id="SM00822"/>
    </source>
</evidence>
<name>A0AA86N0H3_9BACT</name>